<evidence type="ECO:0000313" key="4">
    <source>
        <dbReference type="Proteomes" id="UP001221757"/>
    </source>
</evidence>
<dbReference type="Proteomes" id="UP001221757">
    <property type="component" value="Unassembled WGS sequence"/>
</dbReference>
<dbReference type="PANTHER" id="PTHR36223:SF1">
    <property type="entry name" value="TRANSCRIPTION ELONGATION FACTOR EAF N-TERMINAL DOMAIN-CONTAINING PROTEIN"/>
    <property type="match status" value="1"/>
</dbReference>
<comment type="caution">
    <text evidence="3">The sequence shown here is derived from an EMBL/GenBank/DDBJ whole genome shotgun (WGS) entry which is preliminary data.</text>
</comment>
<gene>
    <name evidence="3" type="ORF">B0H17DRAFT_1094043</name>
</gene>
<dbReference type="EMBL" id="JARKIE010000249">
    <property type="protein sequence ID" value="KAJ7661635.1"/>
    <property type="molecule type" value="Genomic_DNA"/>
</dbReference>
<keyword evidence="4" id="KW-1185">Reference proteome</keyword>
<feature type="region of interest" description="Disordered" evidence="1">
    <location>
        <begin position="201"/>
        <end position="237"/>
    </location>
</feature>
<organism evidence="3 4">
    <name type="scientific">Mycena rosella</name>
    <name type="common">Pink bonnet</name>
    <name type="synonym">Agaricus rosellus</name>
    <dbReference type="NCBI Taxonomy" id="1033263"/>
    <lineage>
        <taxon>Eukaryota</taxon>
        <taxon>Fungi</taxon>
        <taxon>Dikarya</taxon>
        <taxon>Basidiomycota</taxon>
        <taxon>Agaricomycotina</taxon>
        <taxon>Agaricomycetes</taxon>
        <taxon>Agaricomycetidae</taxon>
        <taxon>Agaricales</taxon>
        <taxon>Marasmiineae</taxon>
        <taxon>Mycenaceae</taxon>
        <taxon>Mycena</taxon>
    </lineage>
</organism>
<accession>A0AAD7CSI3</accession>
<evidence type="ECO:0000259" key="2">
    <source>
        <dbReference type="Pfam" id="PF25534"/>
    </source>
</evidence>
<evidence type="ECO:0000256" key="1">
    <source>
        <dbReference type="SAM" id="MobiDB-lite"/>
    </source>
</evidence>
<reference evidence="3" key="1">
    <citation type="submission" date="2023-03" db="EMBL/GenBank/DDBJ databases">
        <title>Massive genome expansion in bonnet fungi (Mycena s.s.) driven by repeated elements and novel gene families across ecological guilds.</title>
        <authorList>
            <consortium name="Lawrence Berkeley National Laboratory"/>
            <person name="Harder C.B."/>
            <person name="Miyauchi S."/>
            <person name="Viragh M."/>
            <person name="Kuo A."/>
            <person name="Thoen E."/>
            <person name="Andreopoulos B."/>
            <person name="Lu D."/>
            <person name="Skrede I."/>
            <person name="Drula E."/>
            <person name="Henrissat B."/>
            <person name="Morin E."/>
            <person name="Kohler A."/>
            <person name="Barry K."/>
            <person name="LaButti K."/>
            <person name="Morin E."/>
            <person name="Salamov A."/>
            <person name="Lipzen A."/>
            <person name="Mereny Z."/>
            <person name="Hegedus B."/>
            <person name="Baldrian P."/>
            <person name="Stursova M."/>
            <person name="Weitz H."/>
            <person name="Taylor A."/>
            <person name="Grigoriev I.V."/>
            <person name="Nagy L.G."/>
            <person name="Martin F."/>
            <person name="Kauserud H."/>
        </authorList>
    </citation>
    <scope>NUCLEOTIDE SEQUENCE</scope>
    <source>
        <strain evidence="3">CBHHK067</strain>
    </source>
</reference>
<dbReference type="Pfam" id="PF25534">
    <property type="entry name" value="DUF7918"/>
    <property type="match status" value="1"/>
</dbReference>
<dbReference type="AlphaFoldDB" id="A0AAD7CSI3"/>
<feature type="domain" description="DUF7918" evidence="2">
    <location>
        <begin position="7"/>
        <end position="204"/>
    </location>
</feature>
<proteinExistence type="predicted"/>
<evidence type="ECO:0000313" key="3">
    <source>
        <dbReference type="EMBL" id="KAJ7661635.1"/>
    </source>
</evidence>
<protein>
    <recommendedName>
        <fullName evidence="2">DUF7918 domain-containing protein</fullName>
    </recommendedName>
</protein>
<dbReference type="InterPro" id="IPR057678">
    <property type="entry name" value="DUF7918"/>
</dbReference>
<sequence>MPLVANGFEACVKIEGKEVQQFQAEATDEPSGRTCWIASELNKGFSIHWKNTDVFCQTAARIWVDGIECAGEIIRGPNFDASVSGRRTSATTTAPFVFSQLDLTDDDAFLDSATHKDVGLIRMEIWTINQIGTKAYTNQAASKESKIHERSKKGVAHQIKFGAEVVEAPRAAAIITYLERTPVVTFTFKYRSIDLLRANGIAPNQNSGTGKRKAADGPSGSLKQETKGQKRVKKEAGSFVPGEIIDLTRSKTPVPSSSEIIDLT</sequence>
<name>A0AAD7CSI3_MYCRO</name>
<dbReference type="PANTHER" id="PTHR36223">
    <property type="entry name" value="BETA-LACTAMASE-TYPE TRANSPEPTIDASE FOLD DOMAIN CONTAINING PROTEIN"/>
    <property type="match status" value="1"/>
</dbReference>